<dbReference type="PANTHER" id="PTHR19846:SF0">
    <property type="entry name" value="PRE-MRNA PROCESSING FACTOR 4"/>
    <property type="match status" value="1"/>
</dbReference>
<dbReference type="PANTHER" id="PTHR19846">
    <property type="entry name" value="WD40 REPEAT PROTEIN"/>
    <property type="match status" value="1"/>
</dbReference>
<comment type="caution">
    <text evidence="2">The sequence shown here is derived from an EMBL/GenBank/DDBJ whole genome shotgun (WGS) entry which is preliminary data.</text>
</comment>
<dbReference type="GO" id="GO:0046540">
    <property type="term" value="C:U4/U6 x U5 tri-snRNP complex"/>
    <property type="evidence" value="ECO:0007669"/>
    <property type="project" value="TreeGrafter"/>
</dbReference>
<dbReference type="GO" id="GO:0030621">
    <property type="term" value="F:U4 snRNA binding"/>
    <property type="evidence" value="ECO:0007669"/>
    <property type="project" value="TreeGrafter"/>
</dbReference>
<dbReference type="SUPFAM" id="SSF50978">
    <property type="entry name" value="WD40 repeat-like"/>
    <property type="match status" value="1"/>
</dbReference>
<dbReference type="GO" id="GO:0017070">
    <property type="term" value="F:U6 snRNA binding"/>
    <property type="evidence" value="ECO:0007669"/>
    <property type="project" value="TreeGrafter"/>
</dbReference>
<protein>
    <submittedName>
        <fullName evidence="2">Uncharacterized protein</fullName>
    </submittedName>
</protein>
<proteinExistence type="predicted"/>
<reference evidence="2" key="1">
    <citation type="submission" date="2021-02" db="EMBL/GenBank/DDBJ databases">
        <authorList>
            <person name="Nowell W R."/>
        </authorList>
    </citation>
    <scope>NUCLEOTIDE SEQUENCE</scope>
</reference>
<dbReference type="InterPro" id="IPR036322">
    <property type="entry name" value="WD40_repeat_dom_sf"/>
</dbReference>
<evidence type="ECO:0000313" key="2">
    <source>
        <dbReference type="EMBL" id="CAF5124449.1"/>
    </source>
</evidence>
<gene>
    <name evidence="1" type="ORF">QYT958_LOCUS46097</name>
    <name evidence="2" type="ORF">QYT958_LOCUS46285</name>
</gene>
<name>A0A822FLR2_9BILA</name>
<dbReference type="InterPro" id="IPR015943">
    <property type="entry name" value="WD40/YVTN_repeat-like_dom_sf"/>
</dbReference>
<dbReference type="EMBL" id="CAJOBR010080285">
    <property type="protein sequence ID" value="CAF5121672.1"/>
    <property type="molecule type" value="Genomic_DNA"/>
</dbReference>
<dbReference type="Proteomes" id="UP000663848">
    <property type="component" value="Unassembled WGS sequence"/>
</dbReference>
<evidence type="ECO:0000313" key="3">
    <source>
        <dbReference type="Proteomes" id="UP000663848"/>
    </source>
</evidence>
<feature type="non-terminal residue" evidence="2">
    <location>
        <position position="35"/>
    </location>
</feature>
<evidence type="ECO:0000313" key="1">
    <source>
        <dbReference type="EMBL" id="CAF5121672.1"/>
    </source>
</evidence>
<accession>A0A822FLR2</accession>
<sequence>MDTYGRIWDLRTGRCIMFLEGHLKPALSIDFSPNG</sequence>
<dbReference type="AlphaFoldDB" id="A0A822FLR2"/>
<dbReference type="Gene3D" id="2.130.10.10">
    <property type="entry name" value="YVTN repeat-like/Quinoprotein amine dehydrogenase"/>
    <property type="match status" value="1"/>
</dbReference>
<dbReference type="GO" id="GO:0000398">
    <property type="term" value="P:mRNA splicing, via spliceosome"/>
    <property type="evidence" value="ECO:0007669"/>
    <property type="project" value="TreeGrafter"/>
</dbReference>
<dbReference type="EMBL" id="CAJOBR010081526">
    <property type="protein sequence ID" value="CAF5124449.1"/>
    <property type="molecule type" value="Genomic_DNA"/>
</dbReference>
<organism evidence="2 3">
    <name type="scientific">Rotaria socialis</name>
    <dbReference type="NCBI Taxonomy" id="392032"/>
    <lineage>
        <taxon>Eukaryota</taxon>
        <taxon>Metazoa</taxon>
        <taxon>Spiralia</taxon>
        <taxon>Gnathifera</taxon>
        <taxon>Rotifera</taxon>
        <taxon>Eurotatoria</taxon>
        <taxon>Bdelloidea</taxon>
        <taxon>Philodinida</taxon>
        <taxon>Philodinidae</taxon>
        <taxon>Rotaria</taxon>
    </lineage>
</organism>